<protein>
    <submittedName>
        <fullName evidence="1">Uncharacterized protein</fullName>
    </submittedName>
</protein>
<dbReference type="Proteomes" id="UP001227268">
    <property type="component" value="Unassembled WGS sequence"/>
</dbReference>
<name>A0ACC2VR42_9TREE</name>
<reference evidence="1" key="1">
    <citation type="submission" date="2023-04" db="EMBL/GenBank/DDBJ databases">
        <title>Draft Genome sequencing of Naganishia species isolated from polar environments using Oxford Nanopore Technology.</title>
        <authorList>
            <person name="Leo P."/>
            <person name="Venkateswaran K."/>
        </authorList>
    </citation>
    <scope>NUCLEOTIDE SEQUENCE</scope>
    <source>
        <strain evidence="1">MNA-CCFEE 5423</strain>
    </source>
</reference>
<evidence type="ECO:0000313" key="2">
    <source>
        <dbReference type="Proteomes" id="UP001227268"/>
    </source>
</evidence>
<accession>A0ACC2VR42</accession>
<comment type="caution">
    <text evidence="1">The sequence shown here is derived from an EMBL/GenBank/DDBJ whole genome shotgun (WGS) entry which is preliminary data.</text>
</comment>
<proteinExistence type="predicted"/>
<evidence type="ECO:0000313" key="1">
    <source>
        <dbReference type="EMBL" id="KAJ9101889.1"/>
    </source>
</evidence>
<dbReference type="EMBL" id="JASBWT010000009">
    <property type="protein sequence ID" value="KAJ9101889.1"/>
    <property type="molecule type" value="Genomic_DNA"/>
</dbReference>
<keyword evidence="2" id="KW-1185">Reference proteome</keyword>
<sequence length="1326" mass="140408">MKKKKGGVPLWPLLLLVTYLAETVFAAQSELPMTTPICRDGGPVSDDCDWPVFESPFTATVSSTASVYTSGFSATDSSTPLFTSTPTASSATFFTQPYPSSTPSPSPSSSAAPSPVIREAVSLPRNDDDQVPKDSDNGNRVGSSKNPTADAPIDTGDNDFNTSSNQNTSNAHFVRTGSNSEPFAEQGFAGRGLGISGDSAYRRSLLTSIEVRAVVDVVIGPFYGYALDFGLTEVPVGWTPEEEACEAEEEGKTATEKQAELSLATQGRRDAGFIYKAETAKAKAGREADEEKTRRMQQRLIDNDELERKRQMDYAVLVEQQKTQHEALMQSLQRDAEEHGIKRHRDADEREAKHQREHELAIAEAKNSAARSDRATAAALKTKEHYEHLACSLLVALSLLASYAALRACLFVGYGLFKWIKFLSPPGKRASNGSLQPSDGGPPPSDAPPPPKDDDLPSEDDQAPPDDDPRPPDDPAPLSDDEQPRAVSSSGNEKLSDMPVQSIDCVESIEPESKPPNKRERRRTKRKALQAAEALQLPSVATFELETEHTSVGSSLVGTLGSPSPSAPPMVFIGVQTEKVVAPESVTKATIVQREMKSAVLPAPAMVSEEVQTVQADVPSPVSEAGPRAAMQAVSKITKKMPAAKVTNLERPKLSTSPAKPSATHGVATNADVIKIGSTVSSVVEPVNPPTHAAAPKHDIAFPDGQTTSSTVIAARVSVTGDRNDIPSRATTEDAAKHSTVGSKKRNVSTVLETHPASSLAAIRFRSSTPLHRSLIAARKPTPTLKVTAIIPAVQAPVKERQKPSGTPIDPSANLVAATKLQDQAAVETDAVKVDVSASSVVDHTETRSNAAPLKPALDHADAQTLSPTTIAVSVLITRDAIKGSAPPVTNEEVVQPPLGNNAEPRDSKVARVADTDSPVGAFPQTRAPLSVIKVLVDTTASRAYREDSRSIEAATPTGSQEPTVRAPSTPTSPSFGDRDVAPKKAQLSPTPIDGMIGKPSATPTRSSNPTLKKLASSREPERKWKSIPGPDTTEAPRQIGFDWSDALPDDVQPTSSPQARTRGTDSSTFGASTRVTAVRPSFVLSGGMARRPVQNSHPAFGITSSRRRTFGSSLTAEGSGEFGWSSSGISVPNDVFQQASAAMLQAGSSTRPTYPPFSQDASGLDSFRLPNPRLTTKDKEFVGDARPVILTEEKKVVVPAGANRTAPAPIHASVNSNSVASPADFPPLNVNKMPEARSRFAYASVASTNRRISYSHGPPLPQKKTPKYCFVNGGKKPTGSVRGSGANEEMAKANGNVTVAGARGGGAGWQRVGNGNVGSRGRGKA</sequence>
<gene>
    <name evidence="1" type="ORF">QFC21_003229</name>
</gene>
<organism evidence="1 2">
    <name type="scientific">Naganishia friedmannii</name>
    <dbReference type="NCBI Taxonomy" id="89922"/>
    <lineage>
        <taxon>Eukaryota</taxon>
        <taxon>Fungi</taxon>
        <taxon>Dikarya</taxon>
        <taxon>Basidiomycota</taxon>
        <taxon>Agaricomycotina</taxon>
        <taxon>Tremellomycetes</taxon>
        <taxon>Filobasidiales</taxon>
        <taxon>Filobasidiaceae</taxon>
        <taxon>Naganishia</taxon>
    </lineage>
</organism>